<dbReference type="Proteomes" id="UP000076837">
    <property type="component" value="Unassembled WGS sequence"/>
</dbReference>
<dbReference type="SUPFAM" id="SSF51735">
    <property type="entry name" value="NAD(P)-binding Rossmann-fold domains"/>
    <property type="match status" value="1"/>
</dbReference>
<dbReference type="GO" id="GO:0005839">
    <property type="term" value="C:proteasome core complex"/>
    <property type="evidence" value="ECO:0007669"/>
    <property type="project" value="InterPro"/>
</dbReference>
<dbReference type="Pfam" id="PF01370">
    <property type="entry name" value="Epimerase"/>
    <property type="match status" value="1"/>
</dbReference>
<dbReference type="InterPro" id="IPR001353">
    <property type="entry name" value="Proteasome_sua/b"/>
</dbReference>
<dbReference type="AlphaFoldDB" id="A0A163DF33"/>
<comment type="caution">
    <text evidence="6">The sequence shown here is derived from an EMBL/GenBank/DDBJ whole genome shotgun (WGS) entry which is preliminary data.</text>
</comment>
<accession>A0A163DF33</accession>
<dbReference type="Gene3D" id="3.40.50.720">
    <property type="entry name" value="NAD(P)-binding Rossmann-like Domain"/>
    <property type="match status" value="1"/>
</dbReference>
<dbReference type="InterPro" id="IPR001509">
    <property type="entry name" value="Epimerase_deHydtase"/>
</dbReference>
<organism evidence="6 7">
    <name type="scientific">Didymella rabiei</name>
    <name type="common">Chickpea ascochyta blight fungus</name>
    <name type="synonym">Mycosphaerella rabiei</name>
    <dbReference type="NCBI Taxonomy" id="5454"/>
    <lineage>
        <taxon>Eukaryota</taxon>
        <taxon>Fungi</taxon>
        <taxon>Dikarya</taxon>
        <taxon>Ascomycota</taxon>
        <taxon>Pezizomycotina</taxon>
        <taxon>Dothideomycetes</taxon>
        <taxon>Pleosporomycetidae</taxon>
        <taxon>Pleosporales</taxon>
        <taxon>Pleosporineae</taxon>
        <taxon>Didymellaceae</taxon>
        <taxon>Ascochyta</taxon>
    </lineage>
</organism>
<keyword evidence="7" id="KW-1185">Reference proteome</keyword>
<dbReference type="PROSITE" id="PS51476">
    <property type="entry name" value="PROTEASOME_BETA_2"/>
    <property type="match status" value="1"/>
</dbReference>
<sequence length="577" mass="64484">MNHLPQAWGRPRDDVYGAYDHSHFQSMGPTQHSQQPIVTGTSVLAAKFKDGVVIAADNLASYGSLARFTDVKRLRKFNDEVVVGFGGDVSDMQYLDRLLNSLDIRENYSSTDDSLNAKNLHTYLAKVMYNRRSKFDPLWNHLLIAGLDGEGKPFLASADLLGTTFSSPSIATGFGAHLAQPIMRTILPDEASVQNVTKEQAVEKVKECMKVLFYRDARSMDRYSIAVITKDGVDLNEDVKLENQSWAFAERIRGYGTQTASKKRIVITGGSGVVGRCVIEKLLSYGHEILNVDQTPLDNPKVHTLKADLTDGAQAFNALSCHFQISEPFLEEMRAPDVVIHLAGIPQPNRIPDNETFRVNMLSSYAIIEAACKLGIKKIILASSITVYGVTYAEGNVSFPHFPITEATPTEPMDVYATSKVCMERVAASFEKRFRAMARPVDMYCLRFGAVVTPGCHQRTMTAYLDRPRDWKVHAWSYVDARDLGNLVQCCIETDGLGFEVFNAVNDENTLPDGDAHTIDWLRHFCPESEILDEEALSGKKAPISNRKAKELLGFKEEFPWRAERTKWVAQGIRDER</sequence>
<dbReference type="SUPFAM" id="SSF56235">
    <property type="entry name" value="N-terminal nucleophile aminohydrolases (Ntn hydrolases)"/>
    <property type="match status" value="1"/>
</dbReference>
<evidence type="ECO:0000259" key="5">
    <source>
        <dbReference type="Pfam" id="PF01370"/>
    </source>
</evidence>
<evidence type="ECO:0000256" key="1">
    <source>
        <dbReference type="ARBA" id="ARBA00004123"/>
    </source>
</evidence>
<dbReference type="CDD" id="cd03760">
    <property type="entry name" value="proteasome_beta_type_4"/>
    <property type="match status" value="1"/>
</dbReference>
<comment type="subcellular location">
    <subcellularLocation>
        <location evidence="1">Nucleus</location>
    </subcellularLocation>
</comment>
<evidence type="ECO:0000256" key="4">
    <source>
        <dbReference type="ARBA" id="ARBA00023242"/>
    </source>
</evidence>
<dbReference type="InterPro" id="IPR029055">
    <property type="entry name" value="Ntn_hydrolases_N"/>
</dbReference>
<dbReference type="InterPro" id="IPR023333">
    <property type="entry name" value="Proteasome_suB-type"/>
</dbReference>
<evidence type="ECO:0000256" key="3">
    <source>
        <dbReference type="ARBA" id="ARBA00022942"/>
    </source>
</evidence>
<dbReference type="STRING" id="5454.A0A163DF33"/>
<keyword evidence="3" id="KW-0647">Proteasome</keyword>
<dbReference type="PANTHER" id="PTHR43103:SF6">
    <property type="entry name" value="PUTATIVE-RELATED"/>
    <property type="match status" value="1"/>
</dbReference>
<evidence type="ECO:0000313" key="6">
    <source>
        <dbReference type="EMBL" id="KZM23119.1"/>
    </source>
</evidence>
<dbReference type="EMBL" id="JYNV01000200">
    <property type="protein sequence ID" value="KZM23119.1"/>
    <property type="molecule type" value="Genomic_DNA"/>
</dbReference>
<keyword evidence="2" id="KW-0963">Cytoplasm</keyword>
<dbReference type="InterPro" id="IPR016295">
    <property type="entry name" value="Proteasome_beta4"/>
</dbReference>
<dbReference type="CDD" id="cd08946">
    <property type="entry name" value="SDR_e"/>
    <property type="match status" value="1"/>
</dbReference>
<reference evidence="6 7" key="1">
    <citation type="journal article" date="2016" name="Sci. Rep.">
        <title>Draft genome sequencing and secretome analysis of fungal phytopathogen Ascochyta rabiei provides insight into the necrotrophic effector repertoire.</title>
        <authorList>
            <person name="Verma S."/>
            <person name="Gazara R.K."/>
            <person name="Nizam S."/>
            <person name="Parween S."/>
            <person name="Chattopadhyay D."/>
            <person name="Verma P.K."/>
        </authorList>
    </citation>
    <scope>NUCLEOTIDE SEQUENCE [LARGE SCALE GENOMIC DNA]</scope>
    <source>
        <strain evidence="6 7">ArDII</strain>
    </source>
</reference>
<feature type="domain" description="NAD-dependent epimerase/dehydratase" evidence="5">
    <location>
        <begin position="265"/>
        <end position="455"/>
    </location>
</feature>
<proteinExistence type="predicted"/>
<name>A0A163DF33_DIDRA</name>
<evidence type="ECO:0000313" key="7">
    <source>
        <dbReference type="Proteomes" id="UP000076837"/>
    </source>
</evidence>
<gene>
    <name evidence="6" type="ORF">ST47_g5769</name>
</gene>
<dbReference type="PANTHER" id="PTHR43103">
    <property type="entry name" value="NUCLEOSIDE-DIPHOSPHATE-SUGAR EPIMERASE"/>
    <property type="match status" value="1"/>
</dbReference>
<dbReference type="GO" id="GO:0051603">
    <property type="term" value="P:proteolysis involved in protein catabolic process"/>
    <property type="evidence" value="ECO:0007669"/>
    <property type="project" value="InterPro"/>
</dbReference>
<protein>
    <submittedName>
        <fullName evidence="6">Threonine-type endopeptidase</fullName>
    </submittedName>
</protein>
<dbReference type="InterPro" id="IPR036291">
    <property type="entry name" value="NAD(P)-bd_dom_sf"/>
</dbReference>
<dbReference type="Pfam" id="PF00227">
    <property type="entry name" value="Proteasome"/>
    <property type="match status" value="1"/>
</dbReference>
<keyword evidence="4" id="KW-0539">Nucleus</keyword>
<dbReference type="FunFam" id="3.60.20.10:FF:000014">
    <property type="entry name" value="Proteasome subunit beta type-7"/>
    <property type="match status" value="1"/>
</dbReference>
<dbReference type="GO" id="GO:0005634">
    <property type="term" value="C:nucleus"/>
    <property type="evidence" value="ECO:0007669"/>
    <property type="project" value="UniProtKB-SubCell"/>
</dbReference>
<dbReference type="Gene3D" id="3.60.20.10">
    <property type="entry name" value="Glutamine Phosphoribosylpyrophosphate, subunit 1, domain 1"/>
    <property type="match status" value="1"/>
</dbReference>
<evidence type="ECO:0000256" key="2">
    <source>
        <dbReference type="ARBA" id="ARBA00022490"/>
    </source>
</evidence>